<name>A0ABW4X0N5_9BACT</name>
<feature type="transmembrane region" description="Helical" evidence="1">
    <location>
        <begin position="92"/>
        <end position="112"/>
    </location>
</feature>
<evidence type="ECO:0008006" key="4">
    <source>
        <dbReference type="Google" id="ProtNLM"/>
    </source>
</evidence>
<evidence type="ECO:0000313" key="3">
    <source>
        <dbReference type="Proteomes" id="UP001597369"/>
    </source>
</evidence>
<proteinExistence type="predicted"/>
<evidence type="ECO:0000256" key="1">
    <source>
        <dbReference type="SAM" id="Phobius"/>
    </source>
</evidence>
<dbReference type="Proteomes" id="UP001597369">
    <property type="component" value="Unassembled WGS sequence"/>
</dbReference>
<comment type="caution">
    <text evidence="2">The sequence shown here is derived from an EMBL/GenBank/DDBJ whole genome shotgun (WGS) entry which is preliminary data.</text>
</comment>
<keyword evidence="1" id="KW-1133">Transmembrane helix</keyword>
<organism evidence="2 3">
    <name type="scientific">Pontibacter silvestris</name>
    <dbReference type="NCBI Taxonomy" id="2305183"/>
    <lineage>
        <taxon>Bacteria</taxon>
        <taxon>Pseudomonadati</taxon>
        <taxon>Bacteroidota</taxon>
        <taxon>Cytophagia</taxon>
        <taxon>Cytophagales</taxon>
        <taxon>Hymenobacteraceae</taxon>
        <taxon>Pontibacter</taxon>
    </lineage>
</organism>
<gene>
    <name evidence="2" type="ORF">ACFSKU_16885</name>
</gene>
<keyword evidence="3" id="KW-1185">Reference proteome</keyword>
<sequence length="238" mass="27213">MLEIIESLLLSFFAIAVLLPVIRFALRRLSPSRQNESLTAEEVKYIQKQEFKLTIVYYFFACILSVFSAGMLSLIASIIHNSGNSLFLLTPNFRAMFAPGLLVGLTLALIPLRITQRAFLGQEYELYKSYLRQQEGHNSKRVYALLLLVLLLISGAVGWLATRWHVSINEESLVVTNFLMEKRVYPMQEIQSIHYLGQEGEYLITFNDQTILNTTYLKTVQLEMIALLAQESGNRVIR</sequence>
<feature type="transmembrane region" description="Helical" evidence="1">
    <location>
        <begin position="142"/>
        <end position="161"/>
    </location>
</feature>
<dbReference type="EMBL" id="JBHUHV010000054">
    <property type="protein sequence ID" value="MFD2068567.1"/>
    <property type="molecule type" value="Genomic_DNA"/>
</dbReference>
<protein>
    <recommendedName>
        <fullName evidence="4">DUF5671 domain-containing protein</fullName>
    </recommendedName>
</protein>
<dbReference type="RefSeq" id="WP_229958851.1">
    <property type="nucleotide sequence ID" value="NZ_JAJJWI010000004.1"/>
</dbReference>
<reference evidence="3" key="1">
    <citation type="journal article" date="2019" name="Int. J. Syst. Evol. Microbiol.">
        <title>The Global Catalogue of Microorganisms (GCM) 10K type strain sequencing project: providing services to taxonomists for standard genome sequencing and annotation.</title>
        <authorList>
            <consortium name="The Broad Institute Genomics Platform"/>
            <consortium name="The Broad Institute Genome Sequencing Center for Infectious Disease"/>
            <person name="Wu L."/>
            <person name="Ma J."/>
        </authorList>
    </citation>
    <scope>NUCLEOTIDE SEQUENCE [LARGE SCALE GENOMIC DNA]</scope>
    <source>
        <strain evidence="3">JCM 16545</strain>
    </source>
</reference>
<feature type="transmembrane region" description="Helical" evidence="1">
    <location>
        <begin position="6"/>
        <end position="26"/>
    </location>
</feature>
<evidence type="ECO:0000313" key="2">
    <source>
        <dbReference type="EMBL" id="MFD2068567.1"/>
    </source>
</evidence>
<keyword evidence="1" id="KW-0812">Transmembrane</keyword>
<keyword evidence="1" id="KW-0472">Membrane</keyword>
<feature type="transmembrane region" description="Helical" evidence="1">
    <location>
        <begin position="55"/>
        <end position="80"/>
    </location>
</feature>
<accession>A0ABW4X0N5</accession>